<proteinExistence type="inferred from homology"/>
<comment type="similarity">
    <text evidence="3">Belongs to the gas vesicle GvpF/GvpL family.</text>
</comment>
<dbReference type="PANTHER" id="PTHR36852:SF1">
    <property type="entry name" value="PROTEIN GVPL 2"/>
    <property type="match status" value="1"/>
</dbReference>
<sequence>MRLREVVAVLEGHPPSVLPEGTEAICEAGLTAILGMPPGLLSGRRALLEHAACRQAVLERLMAFGTVLPVLTGNCLTPAEAAAALAANSPRLRQELRRLAGRVQFQVLVQWHAALVPTRTDPDETAEDLRLRFTHRIADALARVAEQHVNLPLRKDMLANQALLLPHSRTDDLDRSLEQIDALWTEGLRIRRIGPSPPVSFASLNFRRVSSAAIRRARHRFGLEGPVDPIRLRALRRDLLLRAAEAERAEILAAAAVLDLLTRCAASGGDLHLVRIWSEGQAVPSDLEDAA</sequence>
<dbReference type="Proteomes" id="UP000266305">
    <property type="component" value="Unassembled WGS sequence"/>
</dbReference>
<dbReference type="GO" id="GO:0031411">
    <property type="term" value="C:gas vesicle"/>
    <property type="evidence" value="ECO:0007669"/>
    <property type="project" value="UniProtKB-SubCell"/>
</dbReference>
<name>A0AAX1UQD4_CERSP</name>
<dbReference type="AlphaFoldDB" id="A0AAX1UQD4"/>
<comment type="subcellular location">
    <subcellularLocation>
        <location evidence="2">Gas vesicle</location>
    </subcellularLocation>
</comment>
<evidence type="ECO:0000256" key="1">
    <source>
        <dbReference type="ARBA" id="ARBA00022987"/>
    </source>
</evidence>
<gene>
    <name evidence="4" type="ORF">D1114_04725</name>
</gene>
<dbReference type="PANTHER" id="PTHR36852">
    <property type="entry name" value="PROTEIN GVPL 2"/>
    <property type="match status" value="1"/>
</dbReference>
<dbReference type="InterPro" id="IPR009430">
    <property type="entry name" value="GvpL/GvpF"/>
</dbReference>
<evidence type="ECO:0000313" key="4">
    <source>
        <dbReference type="EMBL" id="RHZ97626.1"/>
    </source>
</evidence>
<dbReference type="Pfam" id="PF06386">
    <property type="entry name" value="GvpL_GvpF"/>
    <property type="match status" value="2"/>
</dbReference>
<evidence type="ECO:0000313" key="5">
    <source>
        <dbReference type="Proteomes" id="UP000266305"/>
    </source>
</evidence>
<evidence type="ECO:0000256" key="2">
    <source>
        <dbReference type="ARBA" id="ARBA00035108"/>
    </source>
</evidence>
<dbReference type="GO" id="GO:0031412">
    <property type="term" value="P:gas vesicle organization"/>
    <property type="evidence" value="ECO:0007669"/>
    <property type="project" value="InterPro"/>
</dbReference>
<comment type="caution">
    <text evidence="4">The sequence shown here is derived from an EMBL/GenBank/DDBJ whole genome shotgun (WGS) entry which is preliminary data.</text>
</comment>
<reference evidence="4 5" key="1">
    <citation type="submission" date="2018-08" db="EMBL/GenBank/DDBJ databases">
        <title>Draft genome sequence of Rhodobacter sphaeroides FY.</title>
        <authorList>
            <person name="Rayyan A."/>
            <person name="Meyer T.E."/>
            <person name="Kyndt J.A."/>
        </authorList>
    </citation>
    <scope>NUCLEOTIDE SEQUENCE [LARGE SCALE GENOMIC DNA]</scope>
    <source>
        <strain evidence="4 5">FY</strain>
    </source>
</reference>
<dbReference type="EMBL" id="QWGP01000003">
    <property type="protein sequence ID" value="RHZ97626.1"/>
    <property type="molecule type" value="Genomic_DNA"/>
</dbReference>
<protein>
    <submittedName>
        <fullName evidence="4">Gas vesicle synthesis GvpLGvpF</fullName>
    </submittedName>
</protein>
<organism evidence="4 5">
    <name type="scientific">Cereibacter sphaeroides</name>
    <name type="common">Rhodobacter sphaeroides</name>
    <dbReference type="NCBI Taxonomy" id="1063"/>
    <lineage>
        <taxon>Bacteria</taxon>
        <taxon>Pseudomonadati</taxon>
        <taxon>Pseudomonadota</taxon>
        <taxon>Alphaproteobacteria</taxon>
        <taxon>Rhodobacterales</taxon>
        <taxon>Paracoccaceae</taxon>
        <taxon>Cereibacter</taxon>
    </lineage>
</organism>
<evidence type="ECO:0000256" key="3">
    <source>
        <dbReference type="ARBA" id="ARBA00035643"/>
    </source>
</evidence>
<dbReference type="RefSeq" id="WP_118999432.1">
    <property type="nucleotide sequence ID" value="NZ_QWGP01000003.1"/>
</dbReference>
<accession>A0AAX1UQD4</accession>
<keyword evidence="1" id="KW-0304">Gas vesicle</keyword>